<dbReference type="SUPFAM" id="SSF55347">
    <property type="entry name" value="Glyceraldehyde-3-phosphate dehydrogenase-like, C-terminal domain"/>
    <property type="match status" value="1"/>
</dbReference>
<dbReference type="InterPro" id="IPR051450">
    <property type="entry name" value="Gfo/Idh/MocA_Oxidoreductases"/>
</dbReference>
<comment type="caution">
    <text evidence="4">The sequence shown here is derived from an EMBL/GenBank/DDBJ whole genome shotgun (WGS) entry which is preliminary data.</text>
</comment>
<name>A0A4R5DGQ6_9ACTN</name>
<dbReference type="AlphaFoldDB" id="A0A4R5DGQ6"/>
<dbReference type="Proteomes" id="UP000294739">
    <property type="component" value="Unassembled WGS sequence"/>
</dbReference>
<feature type="domain" description="Gfo/Idh/MocA-like oxidoreductase C-terminal" evidence="3">
    <location>
        <begin position="161"/>
        <end position="349"/>
    </location>
</feature>
<dbReference type="RefSeq" id="WP_131895130.1">
    <property type="nucleotide sequence ID" value="NZ_SMKZ01000016.1"/>
</dbReference>
<dbReference type="InParanoid" id="A0A4R5DGQ6"/>
<organism evidence="4 5">
    <name type="scientific">Jiangella asiatica</name>
    <dbReference type="NCBI Taxonomy" id="2530372"/>
    <lineage>
        <taxon>Bacteria</taxon>
        <taxon>Bacillati</taxon>
        <taxon>Actinomycetota</taxon>
        <taxon>Actinomycetes</taxon>
        <taxon>Jiangellales</taxon>
        <taxon>Jiangellaceae</taxon>
        <taxon>Jiangella</taxon>
    </lineage>
</organism>
<keyword evidence="5" id="KW-1185">Reference proteome</keyword>
<dbReference type="EMBL" id="SMKZ01000016">
    <property type="protein sequence ID" value="TDE09905.1"/>
    <property type="molecule type" value="Genomic_DNA"/>
</dbReference>
<evidence type="ECO:0000313" key="5">
    <source>
        <dbReference type="Proteomes" id="UP000294739"/>
    </source>
</evidence>
<reference evidence="4 5" key="1">
    <citation type="submission" date="2019-03" db="EMBL/GenBank/DDBJ databases">
        <title>Draft genome sequences of novel Actinobacteria.</title>
        <authorList>
            <person name="Sahin N."/>
            <person name="Ay H."/>
            <person name="Saygin H."/>
        </authorList>
    </citation>
    <scope>NUCLEOTIDE SEQUENCE [LARGE SCALE GENOMIC DNA]</scope>
    <source>
        <strain evidence="4 5">5K138</strain>
    </source>
</reference>
<dbReference type="Gene3D" id="3.30.360.10">
    <property type="entry name" value="Dihydrodipicolinate Reductase, domain 2"/>
    <property type="match status" value="1"/>
</dbReference>
<dbReference type="InterPro" id="IPR004104">
    <property type="entry name" value="Gfo/Idh/MocA-like_OxRdtase_C"/>
</dbReference>
<evidence type="ECO:0000259" key="3">
    <source>
        <dbReference type="Pfam" id="PF02894"/>
    </source>
</evidence>
<protein>
    <submittedName>
        <fullName evidence="4">Gfo/Idh/MocA family oxidoreductase</fullName>
    </submittedName>
</protein>
<evidence type="ECO:0000256" key="1">
    <source>
        <dbReference type="ARBA" id="ARBA00010928"/>
    </source>
</evidence>
<evidence type="ECO:0000313" key="4">
    <source>
        <dbReference type="EMBL" id="TDE09905.1"/>
    </source>
</evidence>
<dbReference type="Pfam" id="PF01408">
    <property type="entry name" value="GFO_IDH_MocA"/>
    <property type="match status" value="1"/>
</dbReference>
<dbReference type="InterPro" id="IPR036291">
    <property type="entry name" value="NAD(P)-bd_dom_sf"/>
</dbReference>
<dbReference type="Pfam" id="PF02894">
    <property type="entry name" value="GFO_IDH_MocA_C"/>
    <property type="match status" value="1"/>
</dbReference>
<dbReference type="PANTHER" id="PTHR43377:SF1">
    <property type="entry name" value="BILIVERDIN REDUCTASE A"/>
    <property type="match status" value="1"/>
</dbReference>
<dbReference type="InterPro" id="IPR000683">
    <property type="entry name" value="Gfo/Idh/MocA-like_OxRdtase_N"/>
</dbReference>
<proteinExistence type="inferred from homology"/>
<dbReference type="Gene3D" id="3.40.50.720">
    <property type="entry name" value="NAD(P)-binding Rossmann-like Domain"/>
    <property type="match status" value="1"/>
</dbReference>
<dbReference type="OrthoDB" id="9800252at2"/>
<sequence>MTAEATRPYRVIQVGTGGMGMAWCRHILPPFVADGRIEVVAAVDVNADALPHATEGLGLEPERCYTDLAAALANHPADICTIVVPPAFHETVVDAALEHGMHIFSEKPIADTLEASARIAAKVQAAGRKMSVTMSHRFDQDKTTLREELASGRNGTLDYLVGRFTSANRRLNSWGAFRHQMADPLMIEGAIHHLDILVDLAGARCATVSALTWNPAWGEYKGDSEGMVLMEFENGVRALYEGAKATAVGLNGWGQEYVRAECENATVIMDRRRIQRYTPDNVGADWVPVGEEVPLLDGERWGHFTLLEDFLAWLDGGPVAPTAVDENLHSTAVMFAAIESSRRHQTVDVAEFLEQARAAV</sequence>
<comment type="similarity">
    <text evidence="1">Belongs to the Gfo/Idh/MocA family.</text>
</comment>
<dbReference type="SUPFAM" id="SSF51735">
    <property type="entry name" value="NAD(P)-binding Rossmann-fold domains"/>
    <property type="match status" value="1"/>
</dbReference>
<feature type="domain" description="Gfo/Idh/MocA-like oxidoreductase N-terminal" evidence="2">
    <location>
        <begin position="13"/>
        <end position="133"/>
    </location>
</feature>
<accession>A0A4R5DGQ6</accession>
<gene>
    <name evidence="4" type="ORF">E1269_13090</name>
</gene>
<dbReference type="PANTHER" id="PTHR43377">
    <property type="entry name" value="BILIVERDIN REDUCTASE A"/>
    <property type="match status" value="1"/>
</dbReference>
<dbReference type="GO" id="GO:0000166">
    <property type="term" value="F:nucleotide binding"/>
    <property type="evidence" value="ECO:0007669"/>
    <property type="project" value="InterPro"/>
</dbReference>
<evidence type="ECO:0000259" key="2">
    <source>
        <dbReference type="Pfam" id="PF01408"/>
    </source>
</evidence>